<accession>A0AAC9X279</accession>
<sequence>MVYNARMADELKTERVQLMMAPSEVKDIDDWSFENRIRSRGEAIRRLIQLGLEAAKISAEEGRS</sequence>
<proteinExistence type="predicted"/>
<evidence type="ECO:0000313" key="1">
    <source>
        <dbReference type="EMBL" id="ASC05199.1"/>
    </source>
</evidence>
<dbReference type="EMBL" id="CP021922">
    <property type="protein sequence ID" value="ASC05199.1"/>
    <property type="molecule type" value="Genomic_DNA"/>
</dbReference>
<organism evidence="1 2">
    <name type="scientific">Acetobacter pasteurianus subsp. pasteurianus</name>
    <dbReference type="NCBI Taxonomy" id="481145"/>
    <lineage>
        <taxon>Bacteria</taxon>
        <taxon>Pseudomonadati</taxon>
        <taxon>Pseudomonadota</taxon>
        <taxon>Alphaproteobacteria</taxon>
        <taxon>Acetobacterales</taxon>
        <taxon>Acetobacteraceae</taxon>
        <taxon>Acetobacter</taxon>
    </lineage>
</organism>
<reference evidence="1 2" key="1">
    <citation type="submission" date="2017-06" db="EMBL/GenBank/DDBJ databases">
        <title>Genome sequence of Acetobacter pasteurianus subsp. pasteurianus strain SRCM101468.</title>
        <authorList>
            <person name="Cho S.H."/>
        </authorList>
    </citation>
    <scope>NUCLEOTIDE SEQUENCE [LARGE SCALE GENOMIC DNA]</scope>
    <source>
        <strain evidence="1 2">SRCM101468</strain>
    </source>
</reference>
<evidence type="ECO:0000313" key="2">
    <source>
        <dbReference type="Proteomes" id="UP000196816"/>
    </source>
</evidence>
<dbReference type="Proteomes" id="UP000196816">
    <property type="component" value="Chromosome"/>
</dbReference>
<gene>
    <name evidence="1" type="ORF">S101468_00932</name>
</gene>
<name>A0AAC9X279_ACEPA</name>
<protein>
    <submittedName>
        <fullName evidence="1">Uncharacterized protein</fullName>
    </submittedName>
</protein>
<dbReference type="AlphaFoldDB" id="A0AAC9X279"/>
<dbReference type="RefSeq" id="WP_157666401.1">
    <property type="nucleotide sequence ID" value="NZ_CP021922.1"/>
</dbReference>